<proteinExistence type="predicted"/>
<dbReference type="Proteomes" id="UP000007875">
    <property type="component" value="Unassembled WGS sequence"/>
</dbReference>
<reference evidence="2" key="1">
    <citation type="submission" date="2003-08" db="EMBL/GenBank/DDBJ databases">
        <authorList>
            <person name="Birren B."/>
            <person name="Nusbaum C."/>
            <person name="Abebe A."/>
            <person name="Abouelleil A."/>
            <person name="Adekoya E."/>
            <person name="Ait-zahra M."/>
            <person name="Allen N."/>
            <person name="Allen T."/>
            <person name="An P."/>
            <person name="Anderson M."/>
            <person name="Anderson S."/>
            <person name="Arachchi H."/>
            <person name="Armbruster J."/>
            <person name="Bachantsang P."/>
            <person name="Baldwin J."/>
            <person name="Barry A."/>
            <person name="Bayul T."/>
            <person name="Blitshsteyn B."/>
            <person name="Bloom T."/>
            <person name="Blye J."/>
            <person name="Boguslavskiy L."/>
            <person name="Borowsky M."/>
            <person name="Boukhgalter B."/>
            <person name="Brunache A."/>
            <person name="Butler J."/>
            <person name="Calixte N."/>
            <person name="Calvo S."/>
            <person name="Camarata J."/>
            <person name="Campo K."/>
            <person name="Chang J."/>
            <person name="Cheshatsang Y."/>
            <person name="Citroen M."/>
            <person name="Collymore A."/>
            <person name="Considine T."/>
            <person name="Cook A."/>
            <person name="Cooke P."/>
            <person name="Corum B."/>
            <person name="Cuomo C."/>
            <person name="David R."/>
            <person name="Dawoe T."/>
            <person name="Degray S."/>
            <person name="Dodge S."/>
            <person name="Dooley K."/>
            <person name="Dorje P."/>
            <person name="Dorjee K."/>
            <person name="Dorris L."/>
            <person name="Duffey N."/>
            <person name="Dupes A."/>
            <person name="Elkins T."/>
            <person name="Engels R."/>
            <person name="Erickson J."/>
            <person name="Farina A."/>
            <person name="Faro S."/>
            <person name="Ferreira P."/>
            <person name="Fischer H."/>
            <person name="Fitzgerald M."/>
            <person name="Foley K."/>
            <person name="Gage D."/>
            <person name="Galagan J."/>
            <person name="Gearin G."/>
            <person name="Gnerre S."/>
            <person name="Gnirke A."/>
            <person name="Goyette A."/>
            <person name="Graham J."/>
            <person name="Grandbois E."/>
            <person name="Gyaltsen K."/>
            <person name="Hafez N."/>
            <person name="Hagopian D."/>
            <person name="Hagos B."/>
            <person name="Hall J."/>
            <person name="Hatcher B."/>
            <person name="Heller A."/>
            <person name="Higgins H."/>
            <person name="Honan T."/>
            <person name="Horn A."/>
            <person name="Houde N."/>
            <person name="Hughes L."/>
            <person name="Hulme W."/>
            <person name="Husby E."/>
            <person name="Iliev I."/>
            <person name="Jaffe D."/>
            <person name="Jones C."/>
            <person name="Kamal M."/>
            <person name="Kamat A."/>
            <person name="Kamvysselis M."/>
            <person name="Karlsson E."/>
            <person name="Kells C."/>
            <person name="Kieu A."/>
            <person name="Kisner P."/>
            <person name="Kodira C."/>
            <person name="Kulbokas E."/>
            <person name="Labutti K."/>
            <person name="Lama D."/>
            <person name="Landers T."/>
            <person name="Leger J."/>
            <person name="Levine S."/>
            <person name="Lewis D."/>
            <person name="Lewis T."/>
            <person name="Lindblad-toh K."/>
            <person name="Liu X."/>
            <person name="Lokyitsang T."/>
            <person name="Lokyitsang Y."/>
            <person name="Lucien O."/>
            <person name="Lui A."/>
            <person name="Ma L.J."/>
            <person name="Mabbitt R."/>
            <person name="Macdonald J."/>
            <person name="Maclean C."/>
            <person name="Major J."/>
            <person name="Manning J."/>
            <person name="Marabella R."/>
            <person name="Maru K."/>
            <person name="Matthews C."/>
            <person name="Mauceli E."/>
            <person name="Mccarthy M."/>
            <person name="Mcdonough S."/>
            <person name="Mcghee T."/>
            <person name="Meldrim J."/>
            <person name="Meneus L."/>
            <person name="Mesirov J."/>
            <person name="Mihalev A."/>
            <person name="Mihova T."/>
            <person name="Mikkelsen T."/>
            <person name="Mlenga V."/>
            <person name="Moru K."/>
            <person name="Mozes J."/>
            <person name="Mulrain L."/>
            <person name="Munson G."/>
            <person name="Naylor J."/>
            <person name="Newes C."/>
            <person name="Nguyen C."/>
            <person name="Nguyen N."/>
            <person name="Nguyen T."/>
            <person name="Nicol R."/>
            <person name="Nielsen C."/>
            <person name="Nizzari M."/>
            <person name="Norbu C."/>
            <person name="Norbu N."/>
            <person name="O'donnell P."/>
            <person name="Okoawo O."/>
            <person name="O'leary S."/>
            <person name="Omotosho B."/>
            <person name="O'neill K."/>
            <person name="Osman S."/>
            <person name="Parker S."/>
            <person name="Perrin D."/>
            <person name="Phunkhang P."/>
            <person name="Piqani B."/>
            <person name="Purcell S."/>
            <person name="Rachupka T."/>
            <person name="Ramasamy U."/>
            <person name="Rameau R."/>
            <person name="Ray V."/>
            <person name="Raymond C."/>
            <person name="Retta R."/>
            <person name="Richardson S."/>
            <person name="Rise C."/>
            <person name="Rodriguez J."/>
            <person name="Rogers J."/>
            <person name="Rogov P."/>
            <person name="Rutman M."/>
            <person name="Schupbach R."/>
            <person name="Seaman C."/>
            <person name="Settipalli S."/>
            <person name="Sharpe T."/>
            <person name="Sheridan J."/>
            <person name="Sherpa N."/>
            <person name="Shi J."/>
            <person name="Smirnov S."/>
            <person name="Smith C."/>
            <person name="Sougnez C."/>
            <person name="Spencer B."/>
            <person name="Stalker J."/>
            <person name="Stange-thomann N."/>
            <person name="Stavropoulos S."/>
            <person name="Stetson K."/>
            <person name="Stone C."/>
            <person name="Stone S."/>
            <person name="Stubbs M."/>
            <person name="Talamas J."/>
            <person name="Tchuinga P."/>
            <person name="Tenzing P."/>
            <person name="Tesfaye S."/>
            <person name="Theodore J."/>
            <person name="Thoulutsang Y."/>
            <person name="Topham K."/>
            <person name="Towey S."/>
            <person name="Tsamla T."/>
            <person name="Tsomo N."/>
            <person name="Vallee D."/>
            <person name="Vassiliev H."/>
            <person name="Venkataraman V."/>
            <person name="Vinson J."/>
            <person name="Vo A."/>
            <person name="Wade C."/>
            <person name="Wang S."/>
            <person name="Wangchuk T."/>
            <person name="Wangdi T."/>
            <person name="Whittaker C."/>
            <person name="Wilkinson J."/>
            <person name="Wu Y."/>
            <person name="Wyman D."/>
            <person name="Yadav S."/>
            <person name="Yang S."/>
            <person name="Yang X."/>
            <person name="Yeager S."/>
            <person name="Yee E."/>
            <person name="Young G."/>
            <person name="Zainoun J."/>
            <person name="Zembeck L."/>
            <person name="Zimmer A."/>
            <person name="Zody M."/>
            <person name="Lander E."/>
        </authorList>
    </citation>
    <scope>NUCLEOTIDE SEQUENCE [LARGE SCALE GENOMIC DNA]</scope>
</reference>
<organism evidence="1 2">
    <name type="scientific">Ciona savignyi</name>
    <name type="common">Pacific transparent sea squirt</name>
    <dbReference type="NCBI Taxonomy" id="51511"/>
    <lineage>
        <taxon>Eukaryota</taxon>
        <taxon>Metazoa</taxon>
        <taxon>Chordata</taxon>
        <taxon>Tunicata</taxon>
        <taxon>Ascidiacea</taxon>
        <taxon>Phlebobranchia</taxon>
        <taxon>Cionidae</taxon>
        <taxon>Ciona</taxon>
    </lineage>
</organism>
<keyword evidence="2" id="KW-1185">Reference proteome</keyword>
<evidence type="ECO:0000313" key="1">
    <source>
        <dbReference type="Ensembl" id="ENSCSAVP00000015236.1"/>
    </source>
</evidence>
<dbReference type="HOGENOM" id="CLU_3146874_0_0_1"/>
<dbReference type="AlphaFoldDB" id="H2ZCC0"/>
<dbReference type="InParanoid" id="H2ZCC0"/>
<reference evidence="1" key="2">
    <citation type="submission" date="2025-08" db="UniProtKB">
        <authorList>
            <consortium name="Ensembl"/>
        </authorList>
    </citation>
    <scope>IDENTIFICATION</scope>
</reference>
<reference evidence="1" key="3">
    <citation type="submission" date="2025-09" db="UniProtKB">
        <authorList>
            <consortium name="Ensembl"/>
        </authorList>
    </citation>
    <scope>IDENTIFICATION</scope>
</reference>
<name>H2ZCC0_CIOSA</name>
<protein>
    <submittedName>
        <fullName evidence="1">Uncharacterized protein</fullName>
    </submittedName>
</protein>
<accession>H2ZCC0</accession>
<dbReference type="Ensembl" id="ENSCSAVT00000015410.1">
    <property type="protein sequence ID" value="ENSCSAVP00000015236.1"/>
    <property type="gene ID" value="ENSCSAVG00000008941.1"/>
</dbReference>
<evidence type="ECO:0000313" key="2">
    <source>
        <dbReference type="Proteomes" id="UP000007875"/>
    </source>
</evidence>
<sequence length="49" mass="4956">SAGEVVACLIGGSSSSAGLVVVSHEEISLLQSLIPFVMSFASSSVSRMK</sequence>